<name>A0A078LJD1_CITKO</name>
<dbReference type="PATRIC" id="fig|545.12.peg.2131"/>
<accession>A0A078LJD1</accession>
<dbReference type="AlphaFoldDB" id="A0A078LJD1"/>
<dbReference type="EMBL" id="LK931336">
    <property type="protein sequence ID" value="CDZ83983.1"/>
    <property type="molecule type" value="Genomic_DNA"/>
</dbReference>
<proteinExistence type="predicted"/>
<gene>
    <name evidence="1" type="ORF">BN1086_02117</name>
</gene>
<sequence length="69" mass="7717">MIDLTKEDGHTISEYLRSVHGGYSGPVFIDINRLSQLHMSRSRLIVAECIYRQSGSWTFLGNADSEGEA</sequence>
<evidence type="ECO:0000313" key="1">
    <source>
        <dbReference type="EMBL" id="CDZ83983.1"/>
    </source>
</evidence>
<protein>
    <submittedName>
        <fullName evidence="1">Uncharacterized protein</fullName>
    </submittedName>
</protein>
<reference evidence="1" key="1">
    <citation type="submission" date="2014-06" db="EMBL/GenBank/DDBJ databases">
        <authorList>
            <person name="Urmite Genomes Urmite Genomes"/>
        </authorList>
    </citation>
    <scope>NUCLEOTIDE SEQUENCE</scope>
</reference>
<organism evidence="1">
    <name type="scientific">Citrobacter koseri</name>
    <name type="common">Citrobacter diversus</name>
    <dbReference type="NCBI Taxonomy" id="545"/>
    <lineage>
        <taxon>Bacteria</taxon>
        <taxon>Pseudomonadati</taxon>
        <taxon>Pseudomonadota</taxon>
        <taxon>Gammaproteobacteria</taxon>
        <taxon>Enterobacterales</taxon>
        <taxon>Enterobacteriaceae</taxon>
        <taxon>Citrobacter</taxon>
    </lineage>
</organism>